<reference evidence="10" key="1">
    <citation type="submission" date="2015-09" db="EMBL/GenBank/DDBJ databases">
        <authorList>
            <person name="Fill T.P."/>
            <person name="Baretta J.F."/>
            <person name="de Almeida L.G."/>
            <person name="Rocha M."/>
            <person name="de Souza D.H."/>
            <person name="Malavazi I."/>
            <person name="Cerdeira L.T."/>
            <person name="Hong H."/>
            <person name="Samborskyy M."/>
            <person name="de Vasconcelos A.T."/>
            <person name="Leadlay P."/>
            <person name="Rodrigues-Filho E."/>
        </authorList>
    </citation>
    <scope>NUCLEOTIDE SEQUENCE [LARGE SCALE GENOMIC DNA]</scope>
    <source>
        <strain evidence="10">LaBioMMi 136</strain>
    </source>
</reference>
<evidence type="ECO:0000313" key="9">
    <source>
        <dbReference type="EMBL" id="OOQ81857.1"/>
    </source>
</evidence>
<dbReference type="PANTHER" id="PTHR33048:SF156">
    <property type="entry name" value="INTEGRAL MEMBRANE PROTEIN"/>
    <property type="match status" value="1"/>
</dbReference>
<proteinExistence type="inferred from homology"/>
<dbReference type="AlphaFoldDB" id="A0A1S9R8N9"/>
<keyword evidence="3 7" id="KW-1133">Transmembrane helix</keyword>
<protein>
    <recommendedName>
        <fullName evidence="8">Rhodopsin domain-containing protein</fullName>
    </recommendedName>
</protein>
<organism evidence="9 10">
    <name type="scientific">Penicillium brasilianum</name>
    <dbReference type="NCBI Taxonomy" id="104259"/>
    <lineage>
        <taxon>Eukaryota</taxon>
        <taxon>Fungi</taxon>
        <taxon>Dikarya</taxon>
        <taxon>Ascomycota</taxon>
        <taxon>Pezizomycotina</taxon>
        <taxon>Eurotiomycetes</taxon>
        <taxon>Eurotiomycetidae</taxon>
        <taxon>Eurotiales</taxon>
        <taxon>Aspergillaceae</taxon>
        <taxon>Penicillium</taxon>
    </lineage>
</organism>
<name>A0A1S9R8N9_PENBI</name>
<feature type="transmembrane region" description="Helical" evidence="7">
    <location>
        <begin position="99"/>
        <end position="116"/>
    </location>
</feature>
<feature type="transmembrane region" description="Helical" evidence="7">
    <location>
        <begin position="49"/>
        <end position="68"/>
    </location>
</feature>
<gene>
    <name evidence="9" type="ORF">PEBR_41287</name>
</gene>
<dbReference type="GO" id="GO:0016020">
    <property type="term" value="C:membrane"/>
    <property type="evidence" value="ECO:0007669"/>
    <property type="project" value="UniProtKB-SubCell"/>
</dbReference>
<feature type="transmembrane region" description="Helical" evidence="7">
    <location>
        <begin position="16"/>
        <end position="37"/>
    </location>
</feature>
<dbReference type="Proteomes" id="UP000190744">
    <property type="component" value="Unassembled WGS sequence"/>
</dbReference>
<evidence type="ECO:0000256" key="6">
    <source>
        <dbReference type="SAM" id="MobiDB-lite"/>
    </source>
</evidence>
<dbReference type="EMBL" id="LJBN01000236">
    <property type="protein sequence ID" value="OOQ81857.1"/>
    <property type="molecule type" value="Genomic_DNA"/>
</dbReference>
<feature type="transmembrane region" description="Helical" evidence="7">
    <location>
        <begin position="128"/>
        <end position="156"/>
    </location>
</feature>
<feature type="transmembrane region" description="Helical" evidence="7">
    <location>
        <begin position="176"/>
        <end position="195"/>
    </location>
</feature>
<evidence type="ECO:0000313" key="10">
    <source>
        <dbReference type="Proteomes" id="UP000190744"/>
    </source>
</evidence>
<dbReference type="InterPro" id="IPR049326">
    <property type="entry name" value="Rhodopsin_dom_fungi"/>
</dbReference>
<evidence type="ECO:0000256" key="1">
    <source>
        <dbReference type="ARBA" id="ARBA00004141"/>
    </source>
</evidence>
<evidence type="ECO:0000256" key="2">
    <source>
        <dbReference type="ARBA" id="ARBA00022692"/>
    </source>
</evidence>
<keyword evidence="4 7" id="KW-0472">Membrane</keyword>
<dbReference type="Pfam" id="PF20684">
    <property type="entry name" value="Fung_rhodopsin"/>
    <property type="match status" value="1"/>
</dbReference>
<evidence type="ECO:0000256" key="3">
    <source>
        <dbReference type="ARBA" id="ARBA00022989"/>
    </source>
</evidence>
<sequence length="369" mass="40859">MASIQYLASDNISWRIYVGTITTIVPATIVVVLRFIARYVAKAGFWWDDYTIVGALIINWALAATRWVQIANYGLGQHYVQVPPGQTQALGKSFLATEILYFTNAVLTKASLLLLYHRIFGVVKGFRWALWASGALVIGYYIACVIVSIAGCRPIFKFWDSSIPGTCIDLIAFFRWNGVGNMLLDVLILCLPYPMAWRLQTTLRQKWILTGIFLLGGFVCVVSVLRITSFQFDTLENITYDSVVPSTWSSIEQSVGIICACLPTIRPLLRWLTGSSASSIRKRDSSSSEFPQRSPLSGRRSQTDEENSLDSLASPTSPTPLVSQMNSGHNRVLSSPAMDTIEDHGHSIWTLGESSGCPESNIPRPESFA</sequence>
<comment type="similarity">
    <text evidence="5">Belongs to the SAT4 family.</text>
</comment>
<comment type="caution">
    <text evidence="9">The sequence shown here is derived from an EMBL/GenBank/DDBJ whole genome shotgun (WGS) entry which is preliminary data.</text>
</comment>
<accession>A0A1S9R8N9</accession>
<feature type="domain" description="Rhodopsin" evidence="8">
    <location>
        <begin position="33"/>
        <end position="270"/>
    </location>
</feature>
<feature type="compositionally biased region" description="Polar residues" evidence="6">
    <location>
        <begin position="309"/>
        <end position="333"/>
    </location>
</feature>
<comment type="subcellular location">
    <subcellularLocation>
        <location evidence="1">Membrane</location>
        <topology evidence="1">Multi-pass membrane protein</topology>
    </subcellularLocation>
</comment>
<evidence type="ECO:0000256" key="4">
    <source>
        <dbReference type="ARBA" id="ARBA00023136"/>
    </source>
</evidence>
<evidence type="ECO:0000256" key="7">
    <source>
        <dbReference type="SAM" id="Phobius"/>
    </source>
</evidence>
<dbReference type="InterPro" id="IPR052337">
    <property type="entry name" value="SAT4-like"/>
</dbReference>
<dbReference type="PANTHER" id="PTHR33048">
    <property type="entry name" value="PTH11-LIKE INTEGRAL MEMBRANE PROTEIN (AFU_ORTHOLOGUE AFUA_5G11245)"/>
    <property type="match status" value="1"/>
</dbReference>
<feature type="region of interest" description="Disordered" evidence="6">
    <location>
        <begin position="281"/>
        <end position="369"/>
    </location>
</feature>
<feature type="transmembrane region" description="Helical" evidence="7">
    <location>
        <begin position="207"/>
        <end position="227"/>
    </location>
</feature>
<evidence type="ECO:0000259" key="8">
    <source>
        <dbReference type="Pfam" id="PF20684"/>
    </source>
</evidence>
<evidence type="ECO:0000256" key="5">
    <source>
        <dbReference type="ARBA" id="ARBA00038359"/>
    </source>
</evidence>
<keyword evidence="2 7" id="KW-0812">Transmembrane</keyword>